<evidence type="ECO:0000256" key="1">
    <source>
        <dbReference type="SAM" id="MobiDB-lite"/>
    </source>
</evidence>
<gene>
    <name evidence="2" type="ORF">PVAP13_9NG208373</name>
</gene>
<sequence>MSSSLGLCRPLAGGGHGTDESSLPPPICVIAAGWPWPPHPPRRLHHHPTRKEHRRTTAPVLWLRVSPFPSSPEAGVSLAFGAGDSTLFLD</sequence>
<evidence type="ECO:0000313" key="2">
    <source>
        <dbReference type="EMBL" id="KAG2536625.1"/>
    </source>
</evidence>
<dbReference type="Proteomes" id="UP000823388">
    <property type="component" value="Chromosome 9N"/>
</dbReference>
<evidence type="ECO:0000313" key="3">
    <source>
        <dbReference type="Proteomes" id="UP000823388"/>
    </source>
</evidence>
<reference evidence="2" key="1">
    <citation type="submission" date="2020-05" db="EMBL/GenBank/DDBJ databases">
        <title>WGS assembly of Panicum virgatum.</title>
        <authorList>
            <person name="Lovell J.T."/>
            <person name="Jenkins J."/>
            <person name="Shu S."/>
            <person name="Juenger T.E."/>
            <person name="Schmutz J."/>
        </authorList>
    </citation>
    <scope>NUCLEOTIDE SEQUENCE</scope>
    <source>
        <strain evidence="2">AP13</strain>
    </source>
</reference>
<comment type="caution">
    <text evidence="2">The sequence shown here is derived from an EMBL/GenBank/DDBJ whole genome shotgun (WGS) entry which is preliminary data.</text>
</comment>
<organism evidence="2 3">
    <name type="scientific">Panicum virgatum</name>
    <name type="common">Blackwell switchgrass</name>
    <dbReference type="NCBI Taxonomy" id="38727"/>
    <lineage>
        <taxon>Eukaryota</taxon>
        <taxon>Viridiplantae</taxon>
        <taxon>Streptophyta</taxon>
        <taxon>Embryophyta</taxon>
        <taxon>Tracheophyta</taxon>
        <taxon>Spermatophyta</taxon>
        <taxon>Magnoliopsida</taxon>
        <taxon>Liliopsida</taxon>
        <taxon>Poales</taxon>
        <taxon>Poaceae</taxon>
        <taxon>PACMAD clade</taxon>
        <taxon>Panicoideae</taxon>
        <taxon>Panicodae</taxon>
        <taxon>Paniceae</taxon>
        <taxon>Panicinae</taxon>
        <taxon>Panicum</taxon>
        <taxon>Panicum sect. Hiantes</taxon>
    </lineage>
</organism>
<keyword evidence="3" id="KW-1185">Reference proteome</keyword>
<proteinExistence type="predicted"/>
<protein>
    <submittedName>
        <fullName evidence="2">Uncharacterized protein</fullName>
    </submittedName>
</protein>
<name>A0A8T0MI11_PANVG</name>
<dbReference type="EMBL" id="CM029054">
    <property type="protein sequence ID" value="KAG2536625.1"/>
    <property type="molecule type" value="Genomic_DNA"/>
</dbReference>
<dbReference type="AlphaFoldDB" id="A0A8T0MI11"/>
<feature type="region of interest" description="Disordered" evidence="1">
    <location>
        <begin position="1"/>
        <end position="24"/>
    </location>
</feature>
<accession>A0A8T0MI11</accession>